<dbReference type="AlphaFoldDB" id="A0A9W9PA19"/>
<comment type="caution">
    <text evidence="1">The sequence shown here is derived from an EMBL/GenBank/DDBJ whole genome shotgun (WGS) entry which is preliminary data.</text>
</comment>
<evidence type="ECO:0000313" key="1">
    <source>
        <dbReference type="EMBL" id="KAJ5240620.1"/>
    </source>
</evidence>
<proteinExistence type="predicted"/>
<accession>A0A9W9PA19</accession>
<evidence type="ECO:0000313" key="2">
    <source>
        <dbReference type="Proteomes" id="UP001147733"/>
    </source>
</evidence>
<dbReference type="GeneID" id="81380298"/>
<organism evidence="1 2">
    <name type="scientific">Penicillium citrinum</name>
    <dbReference type="NCBI Taxonomy" id="5077"/>
    <lineage>
        <taxon>Eukaryota</taxon>
        <taxon>Fungi</taxon>
        <taxon>Dikarya</taxon>
        <taxon>Ascomycota</taxon>
        <taxon>Pezizomycotina</taxon>
        <taxon>Eurotiomycetes</taxon>
        <taxon>Eurotiomycetidae</taxon>
        <taxon>Eurotiales</taxon>
        <taxon>Aspergillaceae</taxon>
        <taxon>Penicillium</taxon>
    </lineage>
</organism>
<dbReference type="OrthoDB" id="4452213at2759"/>
<reference evidence="1" key="1">
    <citation type="submission" date="2022-11" db="EMBL/GenBank/DDBJ databases">
        <authorList>
            <person name="Petersen C."/>
        </authorList>
    </citation>
    <scope>NUCLEOTIDE SEQUENCE</scope>
    <source>
        <strain evidence="1">IBT 23319</strain>
    </source>
</reference>
<keyword evidence="2" id="KW-1185">Reference proteome</keyword>
<dbReference type="RefSeq" id="XP_056503625.1">
    <property type="nucleotide sequence ID" value="XM_056641131.1"/>
</dbReference>
<protein>
    <submittedName>
        <fullName evidence="1">Uncharacterized protein</fullName>
    </submittedName>
</protein>
<sequence>MSSNDLEDRIMAWFVNRVSPSLRIKYDDVARYIAATGSLPIGEITEEKIREILLSEISYAPIGLIEKLVGDREDNPDRECVMTVLKLLVKGHLPASAQCPSILGIFVTDDGCDLTNYILDSQSEESKHFGVNLAKVGEKSRHNLDYF</sequence>
<reference evidence="1" key="2">
    <citation type="journal article" date="2023" name="IMA Fungus">
        <title>Comparative genomic study of the Penicillium genus elucidates a diverse pangenome and 15 lateral gene transfer events.</title>
        <authorList>
            <person name="Petersen C."/>
            <person name="Sorensen T."/>
            <person name="Nielsen M.R."/>
            <person name="Sondergaard T.E."/>
            <person name="Sorensen J.L."/>
            <person name="Fitzpatrick D.A."/>
            <person name="Frisvad J.C."/>
            <person name="Nielsen K.L."/>
        </authorList>
    </citation>
    <scope>NUCLEOTIDE SEQUENCE</scope>
    <source>
        <strain evidence="1">IBT 23319</strain>
    </source>
</reference>
<name>A0A9W9PA19_PENCI</name>
<dbReference type="EMBL" id="JAPQKT010000002">
    <property type="protein sequence ID" value="KAJ5240620.1"/>
    <property type="molecule type" value="Genomic_DNA"/>
</dbReference>
<dbReference type="Proteomes" id="UP001147733">
    <property type="component" value="Unassembled WGS sequence"/>
</dbReference>
<gene>
    <name evidence="1" type="ORF">N7469_002211</name>
</gene>